<reference evidence="8 9" key="1">
    <citation type="submission" date="2019-10" db="EMBL/GenBank/DDBJ databases">
        <title>Gracilibacillus salitolerans sp. nov., a moderate halophile isolated from a saline soil in northwest China.</title>
        <authorList>
            <person name="Gan L."/>
        </authorList>
    </citation>
    <scope>NUCLEOTIDE SEQUENCE [LARGE SCALE GENOMIC DNA]</scope>
    <source>
        <strain evidence="8 9">TP2-8</strain>
    </source>
</reference>
<feature type="binding site" evidence="6">
    <location>
        <position position="293"/>
    </location>
    <ligand>
        <name>Mn(2+)</name>
        <dbReference type="ChEBI" id="CHEBI:29035"/>
    </ligand>
</feature>
<dbReference type="Proteomes" id="UP000435187">
    <property type="component" value="Unassembled WGS sequence"/>
</dbReference>
<evidence type="ECO:0000313" key="8">
    <source>
        <dbReference type="EMBL" id="MRI66548.1"/>
    </source>
</evidence>
<comment type="cofactor">
    <cofactor evidence="6">
        <name>Mn(2+)</name>
        <dbReference type="ChEBI" id="CHEBI:29035"/>
    </cofactor>
    <text evidence="6">Binds 1 Mn(2+) ion per subunit.</text>
</comment>
<sequence>MSLKDNFQAAKKQYEKWGISVEEAFERLKNVPISIHCWQGDDIGGFEVEQQELSGGIDVTGDYPGKATTPEELRSDLEKALSLIPGKHKINLHAIYAETDGQKVDRNELEPKHFENWVKWAKENDLGLDFNPTLFSHPKAADGLTLAHPDKEIRDFWIEHCIRSRKIGEYFGKELGQPALTNIWIPDGYKDIPSDRLTPRKRLKESLDEIFAADVDESLNIDAVESKLFGIGSEAYVVGSHEFYMGYALKNNKLCLLDSGHYHPTEVVSNKISAMLLFSERLALHVSRPVRWDSDHVIILDDELREIGLEIVRNDALDKVMIGLDFFDASINRVAAWTIGTRNMIKSLLYALLLPNDHLKQLQEEGNFTDRLALLEEFKTYPFGAIWDYYCEQMEVPAQEKWLEEVKDYENKVLSKRNNG</sequence>
<evidence type="ECO:0000256" key="2">
    <source>
        <dbReference type="ARBA" id="ARBA00022723"/>
    </source>
</evidence>
<name>A0A6N7QX10_9BACI</name>
<dbReference type="AlphaFoldDB" id="A0A6N7QX10"/>
<dbReference type="GO" id="GO:0030145">
    <property type="term" value="F:manganese ion binding"/>
    <property type="evidence" value="ECO:0007669"/>
    <property type="project" value="UniProtKB-UniRule"/>
</dbReference>
<evidence type="ECO:0000256" key="4">
    <source>
        <dbReference type="ARBA" id="ARBA00023235"/>
    </source>
</evidence>
<protein>
    <recommendedName>
        <fullName evidence="6 7">L-rhamnose isomerase</fullName>
        <ecNumber evidence="6 7">5.3.1.14</ecNumber>
    </recommendedName>
</protein>
<feature type="binding site" evidence="6">
    <location>
        <position position="261"/>
    </location>
    <ligand>
        <name>Mn(2+)</name>
        <dbReference type="ChEBI" id="CHEBI:29035"/>
    </ligand>
</feature>
<comment type="caution">
    <text evidence="8">The sequence shown here is derived from an EMBL/GenBank/DDBJ whole genome shotgun (WGS) entry which is preliminary data.</text>
</comment>
<dbReference type="GO" id="GO:0005737">
    <property type="term" value="C:cytoplasm"/>
    <property type="evidence" value="ECO:0007669"/>
    <property type="project" value="UniProtKB-SubCell"/>
</dbReference>
<evidence type="ECO:0000256" key="1">
    <source>
        <dbReference type="ARBA" id="ARBA00022490"/>
    </source>
</evidence>
<comment type="subcellular location">
    <subcellularLocation>
        <location evidence="6">Cytoplasm</location>
    </subcellularLocation>
</comment>
<organism evidence="8 9">
    <name type="scientific">Gracilibacillus thailandensis</name>
    <dbReference type="NCBI Taxonomy" id="563735"/>
    <lineage>
        <taxon>Bacteria</taxon>
        <taxon>Bacillati</taxon>
        <taxon>Bacillota</taxon>
        <taxon>Bacilli</taxon>
        <taxon>Bacillales</taxon>
        <taxon>Bacillaceae</taxon>
        <taxon>Gracilibacillus</taxon>
    </lineage>
</organism>
<gene>
    <name evidence="6 8" type="primary">rhaA</name>
    <name evidence="8" type="ORF">GH885_09315</name>
</gene>
<evidence type="ECO:0000256" key="5">
    <source>
        <dbReference type="ARBA" id="ARBA00023308"/>
    </source>
</evidence>
<proteinExistence type="inferred from homology"/>
<keyword evidence="2 6" id="KW-0479">Metal-binding</keyword>
<keyword evidence="1 6" id="KW-0963">Cytoplasm</keyword>
<dbReference type="UniPathway" id="UPA00541">
    <property type="reaction ID" value="UER00601"/>
</dbReference>
<dbReference type="RefSeq" id="WP_153835240.1">
    <property type="nucleotide sequence ID" value="NZ_JBHUMW010000029.1"/>
</dbReference>
<comment type="function">
    <text evidence="6">Catalyzes the interconversion of L-rhamnose and L-rhamnulose.</text>
</comment>
<dbReference type="InterPro" id="IPR009308">
    <property type="entry name" value="Rhamnose_isomerase"/>
</dbReference>
<dbReference type="HAMAP" id="MF_00541">
    <property type="entry name" value="RhaA"/>
    <property type="match status" value="1"/>
</dbReference>
<dbReference type="InterPro" id="IPR036237">
    <property type="entry name" value="Xyl_isomerase-like_sf"/>
</dbReference>
<dbReference type="GO" id="GO:0008740">
    <property type="term" value="F:L-rhamnose isomerase activity"/>
    <property type="evidence" value="ECO:0007669"/>
    <property type="project" value="UniProtKB-UniRule"/>
</dbReference>
<dbReference type="SUPFAM" id="SSF51658">
    <property type="entry name" value="Xylose isomerase-like"/>
    <property type="match status" value="1"/>
</dbReference>
<dbReference type="NCBIfam" id="NF002203">
    <property type="entry name" value="PRK01076.1"/>
    <property type="match status" value="1"/>
</dbReference>
<dbReference type="EC" id="5.3.1.14" evidence="6 7"/>
<dbReference type="GO" id="GO:0019301">
    <property type="term" value="P:rhamnose catabolic process"/>
    <property type="evidence" value="ECO:0007669"/>
    <property type="project" value="UniProtKB-UniRule"/>
</dbReference>
<dbReference type="Gene3D" id="3.20.20.150">
    <property type="entry name" value="Divalent-metal-dependent TIM barrel enzymes"/>
    <property type="match status" value="1"/>
</dbReference>
<comment type="catalytic activity">
    <reaction evidence="6">
        <text>L-rhamnopyranose = L-rhamnulose</text>
        <dbReference type="Rhea" id="RHEA:23160"/>
        <dbReference type="ChEBI" id="CHEBI:17897"/>
        <dbReference type="ChEBI" id="CHEBI:62346"/>
        <dbReference type="EC" id="5.3.1.14"/>
    </reaction>
</comment>
<dbReference type="NCBIfam" id="TIGR01748">
    <property type="entry name" value="rhaA"/>
    <property type="match status" value="1"/>
</dbReference>
<keyword evidence="3 6" id="KW-0464">Manganese</keyword>
<evidence type="ECO:0000256" key="7">
    <source>
        <dbReference type="NCBIfam" id="TIGR01748"/>
    </source>
</evidence>
<keyword evidence="5 6" id="KW-0684">Rhamnose metabolism</keyword>
<keyword evidence="4 6" id="KW-0413">Isomerase</keyword>
<evidence type="ECO:0000256" key="3">
    <source>
        <dbReference type="ARBA" id="ARBA00023211"/>
    </source>
</evidence>
<feature type="binding site" evidence="6">
    <location>
        <position position="295"/>
    </location>
    <ligand>
        <name>Mn(2+)</name>
        <dbReference type="ChEBI" id="CHEBI:29035"/>
    </ligand>
</feature>
<dbReference type="PANTHER" id="PTHR30268">
    <property type="entry name" value="L-RHAMNOSE ISOMERASE"/>
    <property type="match status" value="1"/>
</dbReference>
<evidence type="ECO:0000256" key="6">
    <source>
        <dbReference type="HAMAP-Rule" id="MF_00541"/>
    </source>
</evidence>
<dbReference type="PANTHER" id="PTHR30268:SF0">
    <property type="entry name" value="L-RHAMNOSE ISOMERASE"/>
    <property type="match status" value="1"/>
</dbReference>
<dbReference type="EMBL" id="WJEE01000017">
    <property type="protein sequence ID" value="MRI66548.1"/>
    <property type="molecule type" value="Genomic_DNA"/>
</dbReference>
<dbReference type="InterPro" id="IPR050337">
    <property type="entry name" value="L-rhamnose_isomerase"/>
</dbReference>
<comment type="pathway">
    <text evidence="6">Carbohydrate degradation; L-rhamnose degradation; glycerone phosphate from L-rhamnose: step 1/3.</text>
</comment>
<evidence type="ECO:0000313" key="9">
    <source>
        <dbReference type="Proteomes" id="UP000435187"/>
    </source>
</evidence>
<comment type="similarity">
    <text evidence="6">Belongs to the rhamnose isomerase family.</text>
</comment>
<keyword evidence="9" id="KW-1185">Reference proteome</keyword>
<dbReference type="Pfam" id="PF06134">
    <property type="entry name" value="RhaA"/>
    <property type="match status" value="1"/>
</dbReference>
<accession>A0A6N7QX10</accession>
<dbReference type="GO" id="GO:0019324">
    <property type="term" value="P:L-lyxose metabolic process"/>
    <property type="evidence" value="ECO:0007669"/>
    <property type="project" value="TreeGrafter"/>
</dbReference>